<reference evidence="2" key="1">
    <citation type="submission" date="2017-02" db="UniProtKB">
        <authorList>
            <consortium name="WormBaseParasite"/>
        </authorList>
    </citation>
    <scope>IDENTIFICATION</scope>
</reference>
<dbReference type="InterPro" id="IPR027843">
    <property type="entry name" value="DUF4440"/>
</dbReference>
<dbReference type="SUPFAM" id="SSF54427">
    <property type="entry name" value="NTF2-like"/>
    <property type="match status" value="2"/>
</dbReference>
<protein>
    <submittedName>
        <fullName evidence="2">DUF4440 domain-containing protein</fullName>
    </submittedName>
</protein>
<evidence type="ECO:0000259" key="1">
    <source>
        <dbReference type="Pfam" id="PF14534"/>
    </source>
</evidence>
<dbReference type="PANTHER" id="PTHR31664">
    <property type="entry name" value="PROTEIN CBG16427"/>
    <property type="match status" value="1"/>
</dbReference>
<feature type="domain" description="DUF4440" evidence="1">
    <location>
        <begin position="6"/>
        <end position="108"/>
    </location>
</feature>
<dbReference type="PANTHER" id="PTHR31664:SF6">
    <property type="entry name" value="DUF4440 DOMAIN-CONTAINING PROTEIN"/>
    <property type="match status" value="1"/>
</dbReference>
<sequence>LKPIYTKFDEFSKTGDADAAGKLYHDQAVVVEKGEKATFGREEIVKMLKEFFEKVGPHKFVTSNESYQGTDDYLIAQCDVEVHPEKGGDILKGKTLHIWKKQDGNWLLYHEEYEKLIINSENCESPKAINNHQKEKINQRPKAIHYSGQEVKDVLTARYDAMEKHCQTGDIEKVAEFYHSDGVMIERGVSVAYGRAQAPTDSLALPTPEEPPIQLLKEVVDLMEINQPCPFEKSNEKYEGCEDFLILTCDSTLSSVKRGTETAKVIQIWKKDQGKWTIYHEEYEVKK</sequence>
<name>A0A0N4WXL8_HAEPC</name>
<dbReference type="AlphaFoldDB" id="A0A0N4WXL8"/>
<dbReference type="InterPro" id="IPR032710">
    <property type="entry name" value="NTF2-like_dom_sf"/>
</dbReference>
<dbReference type="Pfam" id="PF14534">
    <property type="entry name" value="DUF4440"/>
    <property type="match status" value="1"/>
</dbReference>
<accession>A0A0N4WXL8</accession>
<organism evidence="2">
    <name type="scientific">Haemonchus placei</name>
    <name type="common">Barber's pole worm</name>
    <dbReference type="NCBI Taxonomy" id="6290"/>
    <lineage>
        <taxon>Eukaryota</taxon>
        <taxon>Metazoa</taxon>
        <taxon>Ecdysozoa</taxon>
        <taxon>Nematoda</taxon>
        <taxon>Chromadorea</taxon>
        <taxon>Rhabditida</taxon>
        <taxon>Rhabditina</taxon>
        <taxon>Rhabditomorpha</taxon>
        <taxon>Strongyloidea</taxon>
        <taxon>Trichostrongylidae</taxon>
        <taxon>Haemonchus</taxon>
    </lineage>
</organism>
<dbReference type="WBParaSite" id="HPLM_0001656701-mRNA-1">
    <property type="protein sequence ID" value="HPLM_0001656701-mRNA-1"/>
    <property type="gene ID" value="HPLM_0001656701"/>
</dbReference>
<proteinExistence type="predicted"/>
<dbReference type="Gene3D" id="3.10.450.50">
    <property type="match status" value="2"/>
</dbReference>
<evidence type="ECO:0000313" key="2">
    <source>
        <dbReference type="WBParaSite" id="HPLM_0001656701-mRNA-1"/>
    </source>
</evidence>